<accession>A0A2I1DH98</accession>
<dbReference type="RefSeq" id="XP_024697846.1">
    <property type="nucleotide sequence ID" value="XM_024841684.1"/>
</dbReference>
<dbReference type="AlphaFoldDB" id="A0A2I1DH98"/>
<organism evidence="1 2">
    <name type="scientific">Aspergillus campestris (strain IBT 28561)</name>
    <dbReference type="NCBI Taxonomy" id="1392248"/>
    <lineage>
        <taxon>Eukaryota</taxon>
        <taxon>Fungi</taxon>
        <taxon>Dikarya</taxon>
        <taxon>Ascomycota</taxon>
        <taxon>Pezizomycotina</taxon>
        <taxon>Eurotiomycetes</taxon>
        <taxon>Eurotiomycetidae</taxon>
        <taxon>Eurotiales</taxon>
        <taxon>Aspergillaceae</taxon>
        <taxon>Aspergillus</taxon>
        <taxon>Aspergillus subgen. Circumdati</taxon>
    </lineage>
</organism>
<dbReference type="EMBL" id="MSFM01000001">
    <property type="protein sequence ID" value="PKY09252.1"/>
    <property type="molecule type" value="Genomic_DNA"/>
</dbReference>
<protein>
    <submittedName>
        <fullName evidence="1">Uncharacterized protein</fullName>
    </submittedName>
</protein>
<proteinExistence type="predicted"/>
<gene>
    <name evidence="1" type="ORF">P168DRAFT_33376</name>
</gene>
<dbReference type="VEuPathDB" id="FungiDB:P168DRAFT_33376"/>
<comment type="caution">
    <text evidence="1">The sequence shown here is derived from an EMBL/GenBank/DDBJ whole genome shotgun (WGS) entry which is preliminary data.</text>
</comment>
<dbReference type="Proteomes" id="UP000234254">
    <property type="component" value="Unassembled WGS sequence"/>
</dbReference>
<sequence length="163" mass="17586">MLTMHAAIKTQFQIRPYQANVHLHLPPIWHLQGGVSENWLPESPVQSSTGGQLPCRCLQLKNHANRSWGEEGDRESDNWALGCRAAARPCQGFRTLLALLSADVHSVCATASHGRVGHLVCCRSHGCVCMADEKGTGFRWGGGILPRGGGSIGVLLLGMLIVQ</sequence>
<name>A0A2I1DH98_ASPC2</name>
<reference evidence="1" key="1">
    <citation type="submission" date="2016-12" db="EMBL/GenBank/DDBJ databases">
        <title>The genomes of Aspergillus section Nigri reveals drivers in fungal speciation.</title>
        <authorList>
            <consortium name="DOE Joint Genome Institute"/>
            <person name="Vesth T.C."/>
            <person name="Nybo J."/>
            <person name="Theobald S."/>
            <person name="Brandl J."/>
            <person name="Frisvad J.C."/>
            <person name="Nielsen K.F."/>
            <person name="Lyhne E.K."/>
            <person name="Kogle M.E."/>
            <person name="Kuo A."/>
            <person name="Riley R."/>
            <person name="Clum A."/>
            <person name="Nolan M."/>
            <person name="Lipzen A."/>
            <person name="Salamov A."/>
            <person name="Henrissat B."/>
            <person name="Wiebenga A."/>
            <person name="De vries R.P."/>
            <person name="Grigoriev I.V."/>
            <person name="Mortensen U.H."/>
            <person name="Andersen M.R."/>
            <person name="Baker S.E."/>
        </authorList>
    </citation>
    <scope>NUCLEOTIDE SEQUENCE</scope>
    <source>
        <strain evidence="1">IBT 28561</strain>
    </source>
</reference>
<evidence type="ECO:0000313" key="2">
    <source>
        <dbReference type="Proteomes" id="UP000234254"/>
    </source>
</evidence>
<dbReference type="GeneID" id="36549210"/>
<keyword evidence="2" id="KW-1185">Reference proteome</keyword>
<evidence type="ECO:0000313" key="1">
    <source>
        <dbReference type="EMBL" id="PKY09252.1"/>
    </source>
</evidence>